<reference evidence="6" key="1">
    <citation type="submission" date="2022-05" db="EMBL/GenBank/DDBJ databases">
        <title>The Musa troglodytarum L. genome provides insights into the mechanism of non-climacteric behaviour and enrichment of carotenoids.</title>
        <authorList>
            <person name="Wang J."/>
        </authorList>
    </citation>
    <scope>NUCLEOTIDE SEQUENCE</scope>
    <source>
        <tissue evidence="6">Leaf</tissue>
    </source>
</reference>
<evidence type="ECO:0000313" key="6">
    <source>
        <dbReference type="EMBL" id="URE03998.1"/>
    </source>
</evidence>
<keyword evidence="3" id="KW-0862">Zinc</keyword>
<evidence type="ECO:0000256" key="4">
    <source>
        <dbReference type="PROSITE-ProRule" id="PRU00322"/>
    </source>
</evidence>
<sequence length="198" mass="21370">PHLDSPLLRAPHASIKTTPTHANCNRAHHRIASSPILPLSASFSPCPNQEFERMSRRQGDWDCRSCQHHNFSWRDSCQQCGNPRPSTGDHSDYAGLGRSSVGFSVPSFRPGDWNCSCGGHNFASRTSCHSCGTSKDDSAVSVSLGLDNDDMPGSGGIGFGGGGWKSGDWLCTRSGCNQHNFASRNECYRCKAPKGRGT</sequence>
<dbReference type="PANTHER" id="PTHR23111">
    <property type="entry name" value="ZINC FINGER PROTEIN"/>
    <property type="match status" value="1"/>
</dbReference>
<keyword evidence="1" id="KW-0479">Metal-binding</keyword>
<protein>
    <submittedName>
        <fullName evidence="6">RNA-binding protein C17H9.04c</fullName>
    </submittedName>
</protein>
<dbReference type="GO" id="GO:0005737">
    <property type="term" value="C:cytoplasm"/>
    <property type="evidence" value="ECO:0007669"/>
    <property type="project" value="TreeGrafter"/>
</dbReference>
<dbReference type="AlphaFoldDB" id="A0A9E7K2K4"/>
<evidence type="ECO:0000313" key="7">
    <source>
        <dbReference type="Proteomes" id="UP001055439"/>
    </source>
</evidence>
<dbReference type="InterPro" id="IPR036443">
    <property type="entry name" value="Znf_RanBP2_sf"/>
</dbReference>
<dbReference type="Proteomes" id="UP001055439">
    <property type="component" value="Chromosome 5"/>
</dbReference>
<dbReference type="PANTHER" id="PTHR23111:SF74">
    <property type="entry name" value="OS02G0203700 PROTEIN"/>
    <property type="match status" value="1"/>
</dbReference>
<dbReference type="GO" id="GO:0008270">
    <property type="term" value="F:zinc ion binding"/>
    <property type="evidence" value="ECO:0007669"/>
    <property type="project" value="UniProtKB-KW"/>
</dbReference>
<evidence type="ECO:0000256" key="3">
    <source>
        <dbReference type="ARBA" id="ARBA00022833"/>
    </source>
</evidence>
<evidence type="ECO:0000259" key="5">
    <source>
        <dbReference type="PROSITE" id="PS50199"/>
    </source>
</evidence>
<dbReference type="PROSITE" id="PS50199">
    <property type="entry name" value="ZF_RANBP2_2"/>
    <property type="match status" value="3"/>
</dbReference>
<dbReference type="GO" id="GO:0003729">
    <property type="term" value="F:mRNA binding"/>
    <property type="evidence" value="ECO:0007669"/>
    <property type="project" value="TreeGrafter"/>
</dbReference>
<gene>
    <name evidence="6" type="ORF">MUK42_18975</name>
</gene>
<dbReference type="OrthoDB" id="448399at2759"/>
<dbReference type="Pfam" id="PF00641">
    <property type="entry name" value="Zn_ribbon_RanBP"/>
    <property type="match status" value="3"/>
</dbReference>
<dbReference type="SMART" id="SM00547">
    <property type="entry name" value="ZnF_RBZ"/>
    <property type="match status" value="3"/>
</dbReference>
<feature type="domain" description="RanBP2-type" evidence="5">
    <location>
        <begin position="109"/>
        <end position="137"/>
    </location>
</feature>
<dbReference type="EMBL" id="CP097507">
    <property type="protein sequence ID" value="URE03998.1"/>
    <property type="molecule type" value="Genomic_DNA"/>
</dbReference>
<dbReference type="SUPFAM" id="SSF90209">
    <property type="entry name" value="Ran binding protein zinc finger-like"/>
    <property type="match status" value="3"/>
</dbReference>
<dbReference type="Gene3D" id="4.10.1060.10">
    <property type="entry name" value="Zinc finger, RanBP2-type"/>
    <property type="match status" value="3"/>
</dbReference>
<name>A0A9E7K2K4_9LILI</name>
<keyword evidence="2 4" id="KW-0863">Zinc-finger</keyword>
<dbReference type="InterPro" id="IPR001876">
    <property type="entry name" value="Znf_RanBP2"/>
</dbReference>
<feature type="domain" description="RanBP2-type" evidence="5">
    <location>
        <begin position="57"/>
        <end position="86"/>
    </location>
</feature>
<keyword evidence="7" id="KW-1185">Reference proteome</keyword>
<accession>A0A9E7K2K4</accession>
<evidence type="ECO:0000256" key="1">
    <source>
        <dbReference type="ARBA" id="ARBA00022723"/>
    </source>
</evidence>
<evidence type="ECO:0000256" key="2">
    <source>
        <dbReference type="ARBA" id="ARBA00022771"/>
    </source>
</evidence>
<feature type="domain" description="RanBP2-type" evidence="5">
    <location>
        <begin position="165"/>
        <end position="196"/>
    </location>
</feature>
<feature type="non-terminal residue" evidence="6">
    <location>
        <position position="1"/>
    </location>
</feature>
<proteinExistence type="predicted"/>
<organism evidence="6 7">
    <name type="scientific">Musa troglodytarum</name>
    <name type="common">fe'i banana</name>
    <dbReference type="NCBI Taxonomy" id="320322"/>
    <lineage>
        <taxon>Eukaryota</taxon>
        <taxon>Viridiplantae</taxon>
        <taxon>Streptophyta</taxon>
        <taxon>Embryophyta</taxon>
        <taxon>Tracheophyta</taxon>
        <taxon>Spermatophyta</taxon>
        <taxon>Magnoliopsida</taxon>
        <taxon>Liliopsida</taxon>
        <taxon>Zingiberales</taxon>
        <taxon>Musaceae</taxon>
        <taxon>Musa</taxon>
    </lineage>
</organism>
<dbReference type="PROSITE" id="PS01358">
    <property type="entry name" value="ZF_RANBP2_1"/>
    <property type="match status" value="2"/>
</dbReference>